<dbReference type="InterPro" id="IPR036249">
    <property type="entry name" value="Thioredoxin-like_sf"/>
</dbReference>
<proteinExistence type="predicted"/>
<dbReference type="Proteomes" id="UP000292302">
    <property type="component" value="Unassembled WGS sequence"/>
</dbReference>
<accession>A0A4Q9QPS5</accession>
<reference evidence="1 2" key="1">
    <citation type="submission" date="2018-06" db="EMBL/GenBank/DDBJ databases">
        <title>Three novel Pseudomonas species isolated from symptomatic oak.</title>
        <authorList>
            <person name="Bueno-Gonzalez V."/>
            <person name="Brady C."/>
        </authorList>
    </citation>
    <scope>NUCLEOTIDE SEQUENCE [LARGE SCALE GENOMIC DNA]</scope>
    <source>
        <strain evidence="1 2">P9A</strain>
    </source>
</reference>
<evidence type="ECO:0000313" key="2">
    <source>
        <dbReference type="Proteomes" id="UP000292302"/>
    </source>
</evidence>
<dbReference type="OrthoDB" id="9800597at2"/>
<dbReference type="RefSeq" id="WP_131179324.1">
    <property type="nucleotide sequence ID" value="NZ_QJUI01000005.1"/>
</dbReference>
<name>A0A4Q9QPS5_9GAMM</name>
<dbReference type="Gene3D" id="3.40.30.10">
    <property type="entry name" value="Glutaredoxin"/>
    <property type="match status" value="1"/>
</dbReference>
<dbReference type="AlphaFoldDB" id="A0A4Q9QPS5"/>
<comment type="caution">
    <text evidence="1">The sequence shown here is derived from an EMBL/GenBank/DDBJ whole genome shotgun (WGS) entry which is preliminary data.</text>
</comment>
<keyword evidence="2" id="KW-1185">Reference proteome</keyword>
<dbReference type="EMBL" id="QJUI01000005">
    <property type="protein sequence ID" value="TBU81524.1"/>
    <property type="molecule type" value="Genomic_DNA"/>
</dbReference>
<dbReference type="CDD" id="cd02980">
    <property type="entry name" value="TRX_Fd_family"/>
    <property type="match status" value="1"/>
</dbReference>
<sequence>MTTTPYAQVLFAGPDLLQGSFAELFRARLVELRGQGALAEIVDTAAGHDDLWLRVREGSGTLLVIDLEAQSSSQHVDWLRSELAGLVDPSRVFVTSLFGQLDADAAAAACALIERPELHLGCVDVPALPSSHAWSKIPAHQYRVLLCNGPRCTRRGALPLWKALRERVKAAGRLECDGGVHITRTQCQFPCDQGPTLSVYPPGAWYRIRSEADVARLVDEQLIHGRPVPELSIRDVTDSRR</sequence>
<organism evidence="1 2">
    <name type="scientific">Phytopseudomonas daroniae</name>
    <dbReference type="NCBI Taxonomy" id="2487519"/>
    <lineage>
        <taxon>Bacteria</taxon>
        <taxon>Pseudomonadati</taxon>
        <taxon>Pseudomonadota</taxon>
        <taxon>Gammaproteobacteria</taxon>
        <taxon>Pseudomonadales</taxon>
        <taxon>Pseudomonadaceae</taxon>
        <taxon>Phytopseudomonas</taxon>
    </lineage>
</organism>
<gene>
    <name evidence="1" type="ORF">DNK06_07020</name>
</gene>
<dbReference type="SUPFAM" id="SSF52833">
    <property type="entry name" value="Thioredoxin-like"/>
    <property type="match status" value="1"/>
</dbReference>
<protein>
    <submittedName>
        <fullName evidence="1">2Fe-2S ferredoxin</fullName>
    </submittedName>
</protein>
<evidence type="ECO:0000313" key="1">
    <source>
        <dbReference type="EMBL" id="TBU81524.1"/>
    </source>
</evidence>